<dbReference type="Pfam" id="PF12164">
    <property type="entry name" value="SporV_AA"/>
    <property type="match status" value="1"/>
</dbReference>
<reference evidence="4 5" key="1">
    <citation type="submission" date="2024-09" db="EMBL/GenBank/DDBJ databases">
        <authorList>
            <person name="Sun Q."/>
            <person name="Mori K."/>
        </authorList>
    </citation>
    <scope>NUCLEOTIDE SEQUENCE [LARGE SCALE GENOMIC DNA]</scope>
    <source>
        <strain evidence="4 5">JCM 12520</strain>
    </source>
</reference>
<dbReference type="Gene3D" id="2.60.480.10">
    <property type="entry name" value="eubacterium ventriosum atcc domain"/>
    <property type="match status" value="1"/>
</dbReference>
<protein>
    <submittedName>
        <fullName evidence="4">Stage V sporulation protein AA</fullName>
    </submittedName>
</protein>
<evidence type="ECO:0000256" key="2">
    <source>
        <dbReference type="SAM" id="Phobius"/>
    </source>
</evidence>
<evidence type="ECO:0000256" key="1">
    <source>
        <dbReference type="SAM" id="MobiDB-lite"/>
    </source>
</evidence>
<gene>
    <name evidence="4" type="ORF">ACFFNY_28900</name>
</gene>
<proteinExistence type="predicted"/>
<evidence type="ECO:0000259" key="3">
    <source>
        <dbReference type="Pfam" id="PF12164"/>
    </source>
</evidence>
<name>A0ABV5W5Y1_9BACL</name>
<evidence type="ECO:0000313" key="5">
    <source>
        <dbReference type="Proteomes" id="UP001589619"/>
    </source>
</evidence>
<keyword evidence="2" id="KW-1133">Transmembrane helix</keyword>
<keyword evidence="5" id="KW-1185">Reference proteome</keyword>
<keyword evidence="2" id="KW-0472">Membrane</keyword>
<accession>A0ABV5W5Y1</accession>
<dbReference type="RefSeq" id="WP_344908690.1">
    <property type="nucleotide sequence ID" value="NZ_BAAAYO010000006.1"/>
</dbReference>
<sequence length="240" mass="27278">MSHAFTPTVYIRLRKRATIPPGQTVTLGRVAQLLTEPDMERTLMELPLVKPSERDGNIVLIDMMHIVRTIRSVAPHIKIEYFGDPHVLIDIETKPKRPNRLALAVVWLLLFIGSGLAIMNFHEDVSMMEVHQRIYEMVTGEWVEHPYWLQIPYSLGLGAGMVLFFNQLFKKRFTEEPSPLEVELFTYQQSLNQYVITEEYQKMASVPSGTLTPGEDKGSAAESSAAPRPTEASQEEGRRP</sequence>
<dbReference type="InterPro" id="IPR038548">
    <property type="entry name" value="SporV_AA_N_sf"/>
</dbReference>
<feature type="transmembrane region" description="Helical" evidence="2">
    <location>
        <begin position="147"/>
        <end position="165"/>
    </location>
</feature>
<organism evidence="4 5">
    <name type="scientific">Paenibacillus hodogayensis</name>
    <dbReference type="NCBI Taxonomy" id="279208"/>
    <lineage>
        <taxon>Bacteria</taxon>
        <taxon>Bacillati</taxon>
        <taxon>Bacillota</taxon>
        <taxon>Bacilli</taxon>
        <taxon>Bacillales</taxon>
        <taxon>Paenibacillaceae</taxon>
        <taxon>Paenibacillus</taxon>
    </lineage>
</organism>
<dbReference type="EMBL" id="JBHMAG010000018">
    <property type="protein sequence ID" value="MFB9755616.1"/>
    <property type="molecule type" value="Genomic_DNA"/>
</dbReference>
<dbReference type="Proteomes" id="UP001589619">
    <property type="component" value="Unassembled WGS sequence"/>
</dbReference>
<keyword evidence="2" id="KW-0812">Transmembrane</keyword>
<comment type="caution">
    <text evidence="4">The sequence shown here is derived from an EMBL/GenBank/DDBJ whole genome shotgun (WGS) entry which is preliminary data.</text>
</comment>
<feature type="region of interest" description="Disordered" evidence="1">
    <location>
        <begin position="206"/>
        <end position="240"/>
    </location>
</feature>
<feature type="domain" description="Stage V sporulation protein AA" evidence="3">
    <location>
        <begin position="8"/>
        <end position="94"/>
    </location>
</feature>
<evidence type="ECO:0000313" key="4">
    <source>
        <dbReference type="EMBL" id="MFB9755616.1"/>
    </source>
</evidence>
<dbReference type="InterPro" id="IPR021997">
    <property type="entry name" value="SporV_AA"/>
</dbReference>
<feature type="transmembrane region" description="Helical" evidence="2">
    <location>
        <begin position="101"/>
        <end position="121"/>
    </location>
</feature>